<evidence type="ECO:0000313" key="4">
    <source>
        <dbReference type="Proteomes" id="UP000325313"/>
    </source>
</evidence>
<name>A0A5B0PWJ0_PUCGR</name>
<proteinExistence type="predicted"/>
<accession>A0A5B0PWJ0</accession>
<dbReference type="AlphaFoldDB" id="A0A5B0PWJ0"/>
<protein>
    <submittedName>
        <fullName evidence="2">Uncharacterized protein</fullName>
    </submittedName>
</protein>
<dbReference type="Proteomes" id="UP000325313">
    <property type="component" value="Unassembled WGS sequence"/>
</dbReference>
<reference evidence="3 4" key="1">
    <citation type="submission" date="2019-05" db="EMBL/GenBank/DDBJ databases">
        <title>Emergence of the Ug99 lineage of the wheat stem rust pathogen through somatic hybridization.</title>
        <authorList>
            <person name="Li F."/>
            <person name="Upadhyaya N.M."/>
            <person name="Sperschneider J."/>
            <person name="Matny O."/>
            <person name="Nguyen-Phuc H."/>
            <person name="Mago R."/>
            <person name="Raley C."/>
            <person name="Miller M.E."/>
            <person name="Silverstein K.A.T."/>
            <person name="Henningsen E."/>
            <person name="Hirsch C.D."/>
            <person name="Visser B."/>
            <person name="Pretorius Z.A."/>
            <person name="Steffenson B.J."/>
            <person name="Schwessinger B."/>
            <person name="Dodds P.N."/>
            <person name="Figueroa M."/>
        </authorList>
    </citation>
    <scope>NUCLEOTIDE SEQUENCE [LARGE SCALE GENOMIC DNA]</scope>
    <source>
        <strain evidence="1">21-0</strain>
        <strain evidence="2 4">Ug99</strain>
    </source>
</reference>
<evidence type="ECO:0000313" key="3">
    <source>
        <dbReference type="Proteomes" id="UP000324748"/>
    </source>
</evidence>
<sequence length="89" mass="10101">MTSTHTRTDADSIRWSGPNMMSRCDMMMIDAVPTMRAGAVDTSKYNENYVPNDSMSSFRMRTKLLMGVAPKHLDARLLESGELRWLASR</sequence>
<comment type="caution">
    <text evidence="2">The sequence shown here is derived from an EMBL/GenBank/DDBJ whole genome shotgun (WGS) entry which is preliminary data.</text>
</comment>
<dbReference type="EMBL" id="VSWC01000132">
    <property type="protein sequence ID" value="KAA1079540.1"/>
    <property type="molecule type" value="Genomic_DNA"/>
</dbReference>
<dbReference type="EMBL" id="VDEP01000311">
    <property type="protein sequence ID" value="KAA1105250.1"/>
    <property type="molecule type" value="Genomic_DNA"/>
</dbReference>
<gene>
    <name evidence="1" type="ORF">PGT21_015344</name>
    <name evidence="2" type="ORF">PGTUg99_020729</name>
</gene>
<keyword evidence="3" id="KW-1185">Reference proteome</keyword>
<dbReference type="Proteomes" id="UP000324748">
    <property type="component" value="Unassembled WGS sequence"/>
</dbReference>
<evidence type="ECO:0000313" key="2">
    <source>
        <dbReference type="EMBL" id="KAA1105250.1"/>
    </source>
</evidence>
<evidence type="ECO:0000313" key="1">
    <source>
        <dbReference type="EMBL" id="KAA1079540.1"/>
    </source>
</evidence>
<organism evidence="2 4">
    <name type="scientific">Puccinia graminis f. sp. tritici</name>
    <dbReference type="NCBI Taxonomy" id="56615"/>
    <lineage>
        <taxon>Eukaryota</taxon>
        <taxon>Fungi</taxon>
        <taxon>Dikarya</taxon>
        <taxon>Basidiomycota</taxon>
        <taxon>Pucciniomycotina</taxon>
        <taxon>Pucciniomycetes</taxon>
        <taxon>Pucciniales</taxon>
        <taxon>Pucciniaceae</taxon>
        <taxon>Puccinia</taxon>
    </lineage>
</organism>